<dbReference type="GO" id="GO:0016491">
    <property type="term" value="F:oxidoreductase activity"/>
    <property type="evidence" value="ECO:0007669"/>
    <property type="project" value="UniProtKB-KW"/>
</dbReference>
<dbReference type="RefSeq" id="WP_072476808.1">
    <property type="nucleotide sequence ID" value="NZ_FPJG01000006.1"/>
</dbReference>
<gene>
    <name evidence="3" type="ORF">SAMN04489730_2934</name>
</gene>
<organism evidence="3 4">
    <name type="scientific">Amycolatopsis australiensis</name>
    <dbReference type="NCBI Taxonomy" id="546364"/>
    <lineage>
        <taxon>Bacteria</taxon>
        <taxon>Bacillati</taxon>
        <taxon>Actinomycetota</taxon>
        <taxon>Actinomycetes</taxon>
        <taxon>Pseudonocardiales</taxon>
        <taxon>Pseudonocardiaceae</taxon>
        <taxon>Amycolatopsis</taxon>
    </lineage>
</organism>
<dbReference type="STRING" id="546364.SAMN04489730_2934"/>
<dbReference type="EMBL" id="FPJG01000006">
    <property type="protein sequence ID" value="SFW68958.1"/>
    <property type="molecule type" value="Genomic_DNA"/>
</dbReference>
<protein>
    <submittedName>
        <fullName evidence="3">Short-chain dehydrogenase</fullName>
    </submittedName>
</protein>
<dbReference type="InterPro" id="IPR036291">
    <property type="entry name" value="NAD(P)-bd_dom_sf"/>
</dbReference>
<dbReference type="Pfam" id="PF00106">
    <property type="entry name" value="adh_short"/>
    <property type="match status" value="1"/>
</dbReference>
<dbReference type="PANTHER" id="PTHR43669">
    <property type="entry name" value="5-KETO-D-GLUCONATE 5-REDUCTASE"/>
    <property type="match status" value="1"/>
</dbReference>
<proteinExistence type="inferred from homology"/>
<dbReference type="PROSITE" id="PS00061">
    <property type="entry name" value="ADH_SHORT"/>
    <property type="match status" value="1"/>
</dbReference>
<dbReference type="SUPFAM" id="SSF51735">
    <property type="entry name" value="NAD(P)-binding Rossmann-fold domains"/>
    <property type="match status" value="1"/>
</dbReference>
<dbReference type="OrthoDB" id="7064009at2"/>
<evidence type="ECO:0000313" key="4">
    <source>
        <dbReference type="Proteomes" id="UP000182740"/>
    </source>
</evidence>
<reference evidence="4" key="1">
    <citation type="submission" date="2016-11" db="EMBL/GenBank/DDBJ databases">
        <authorList>
            <person name="Varghese N."/>
            <person name="Submissions S."/>
        </authorList>
    </citation>
    <scope>NUCLEOTIDE SEQUENCE [LARGE SCALE GENOMIC DNA]</scope>
    <source>
        <strain evidence="4">DSM 44671</strain>
    </source>
</reference>
<keyword evidence="2" id="KW-0560">Oxidoreductase</keyword>
<dbReference type="InterPro" id="IPR020904">
    <property type="entry name" value="Sc_DH/Rdtase_CS"/>
</dbReference>
<dbReference type="CDD" id="cd05233">
    <property type="entry name" value="SDR_c"/>
    <property type="match status" value="1"/>
</dbReference>
<accession>A0A1K1RBB9</accession>
<dbReference type="InterPro" id="IPR002347">
    <property type="entry name" value="SDR_fam"/>
</dbReference>
<comment type="similarity">
    <text evidence="1">Belongs to the short-chain dehydrogenases/reductases (SDR) family.</text>
</comment>
<dbReference type="PRINTS" id="PR00081">
    <property type="entry name" value="GDHRDH"/>
</dbReference>
<evidence type="ECO:0000256" key="1">
    <source>
        <dbReference type="ARBA" id="ARBA00006484"/>
    </source>
</evidence>
<dbReference type="Proteomes" id="UP000182740">
    <property type="component" value="Unassembled WGS sequence"/>
</dbReference>
<name>A0A1K1RBB9_9PSEU</name>
<keyword evidence="4" id="KW-1185">Reference proteome</keyword>
<dbReference type="AlphaFoldDB" id="A0A1K1RBB9"/>
<evidence type="ECO:0000256" key="2">
    <source>
        <dbReference type="ARBA" id="ARBA00023002"/>
    </source>
</evidence>
<dbReference type="PANTHER" id="PTHR43669:SF3">
    <property type="entry name" value="ALCOHOL DEHYDROGENASE, PUTATIVE (AFU_ORTHOLOGUE AFUA_3G03445)-RELATED"/>
    <property type="match status" value="1"/>
</dbReference>
<dbReference type="Gene3D" id="3.40.50.720">
    <property type="entry name" value="NAD(P)-binding Rossmann-like Domain"/>
    <property type="match status" value="1"/>
</dbReference>
<sequence length="262" mass="26619">MELTGRVVVLTGAAHGIGAAMARRFAAEGAAGVVVSDVDLDGAARVADEIATAGGQAVAAAADATSKQDLKALVATARAEFGPVDLFCANAGAAFGTGVHASGEQWQKSWEINVLQHVHAAQVVLPAMLARGEGYLLITASAAGLLGTPGDAPYSVTKHAAVGLAEWLAITYRPRGVQVSALCPLGVRTALLEPGIAAGHPAALAIAAAAPLLEPEEVADAVVRGLGKEEFLILPHESVRESFARKARAVDAWIDEMAVQGG</sequence>
<evidence type="ECO:0000313" key="3">
    <source>
        <dbReference type="EMBL" id="SFW68958.1"/>
    </source>
</evidence>